<accession>A0A7R8W209</accession>
<dbReference type="InterPro" id="IPR050654">
    <property type="entry name" value="AChE-related_enzymes"/>
</dbReference>
<keyword evidence="2" id="KW-0719">Serine esterase</keyword>
<comment type="similarity">
    <text evidence="1 5">Belongs to the type-B carboxylesterase/lipase family.</text>
</comment>
<dbReference type="Gene3D" id="3.40.50.1820">
    <property type="entry name" value="alpha/beta hydrolase"/>
    <property type="match status" value="1"/>
</dbReference>
<evidence type="ECO:0000256" key="1">
    <source>
        <dbReference type="ARBA" id="ARBA00005964"/>
    </source>
</evidence>
<dbReference type="PANTHER" id="PTHR43918:SF4">
    <property type="entry name" value="CARBOXYLIC ESTER HYDROLASE"/>
    <property type="match status" value="1"/>
</dbReference>
<dbReference type="InterPro" id="IPR002018">
    <property type="entry name" value="CarbesteraseB"/>
</dbReference>
<keyword evidence="3 5" id="KW-0378">Hydrolase</keyword>
<dbReference type="AlphaFoldDB" id="A0A7R8W209"/>
<evidence type="ECO:0000256" key="5">
    <source>
        <dbReference type="RuleBase" id="RU361235"/>
    </source>
</evidence>
<dbReference type="InterPro" id="IPR019826">
    <property type="entry name" value="Carboxylesterase_B_AS"/>
</dbReference>
<evidence type="ECO:0000256" key="3">
    <source>
        <dbReference type="ARBA" id="ARBA00022801"/>
    </source>
</evidence>
<dbReference type="InterPro" id="IPR029058">
    <property type="entry name" value="AB_hydrolase_fold"/>
</dbReference>
<dbReference type="GO" id="GO:0005886">
    <property type="term" value="C:plasma membrane"/>
    <property type="evidence" value="ECO:0007669"/>
    <property type="project" value="TreeGrafter"/>
</dbReference>
<protein>
    <recommendedName>
        <fullName evidence="5">Carboxylic ester hydrolase</fullName>
        <ecNumber evidence="5">3.1.1.-</ecNumber>
    </recommendedName>
</protein>
<dbReference type="OrthoDB" id="3200163at2759"/>
<gene>
    <name evidence="6" type="ORF">CTOB1V02_LOCUS276</name>
</gene>
<keyword evidence="4" id="KW-0325">Glycoprotein</keyword>
<reference evidence="6" key="1">
    <citation type="submission" date="2020-11" db="EMBL/GenBank/DDBJ databases">
        <authorList>
            <person name="Tran Van P."/>
        </authorList>
    </citation>
    <scope>NUCLEOTIDE SEQUENCE</scope>
</reference>
<evidence type="ECO:0000313" key="6">
    <source>
        <dbReference type="EMBL" id="CAD7222264.1"/>
    </source>
</evidence>
<evidence type="ECO:0000256" key="2">
    <source>
        <dbReference type="ARBA" id="ARBA00022487"/>
    </source>
</evidence>
<evidence type="ECO:0000256" key="4">
    <source>
        <dbReference type="ARBA" id="ARBA00023180"/>
    </source>
</evidence>
<dbReference type="PROSITE" id="PS00122">
    <property type="entry name" value="CARBOXYLESTERASE_B_1"/>
    <property type="match status" value="1"/>
</dbReference>
<name>A0A7R8W209_9CRUS</name>
<organism evidence="6">
    <name type="scientific">Cyprideis torosa</name>
    <dbReference type="NCBI Taxonomy" id="163714"/>
    <lineage>
        <taxon>Eukaryota</taxon>
        <taxon>Metazoa</taxon>
        <taxon>Ecdysozoa</taxon>
        <taxon>Arthropoda</taxon>
        <taxon>Crustacea</taxon>
        <taxon>Oligostraca</taxon>
        <taxon>Ostracoda</taxon>
        <taxon>Podocopa</taxon>
        <taxon>Podocopida</taxon>
        <taxon>Cytherocopina</taxon>
        <taxon>Cytheroidea</taxon>
        <taxon>Cytherideidae</taxon>
        <taxon>Cyprideis</taxon>
    </lineage>
</organism>
<dbReference type="SUPFAM" id="SSF53474">
    <property type="entry name" value="alpha/beta-Hydrolases"/>
    <property type="match status" value="1"/>
</dbReference>
<dbReference type="GO" id="GO:0006581">
    <property type="term" value="P:acetylcholine catabolic process"/>
    <property type="evidence" value="ECO:0007669"/>
    <property type="project" value="TreeGrafter"/>
</dbReference>
<dbReference type="GO" id="GO:0003990">
    <property type="term" value="F:acetylcholinesterase activity"/>
    <property type="evidence" value="ECO:0007669"/>
    <property type="project" value="TreeGrafter"/>
</dbReference>
<proteinExistence type="inferred from homology"/>
<dbReference type="EMBL" id="OB660040">
    <property type="protein sequence ID" value="CAD7222264.1"/>
    <property type="molecule type" value="Genomic_DNA"/>
</dbReference>
<dbReference type="GO" id="GO:0005615">
    <property type="term" value="C:extracellular space"/>
    <property type="evidence" value="ECO:0007669"/>
    <property type="project" value="TreeGrafter"/>
</dbReference>
<sequence>MPEDAIPYTWFHTNTEDAPGNLALYDQLEALKWIQVNIANFGGDPTRITLSGESSGAANVGHHILSPLSAGLFQRALIHSGSPLSGWALETEPLDDYHEQLALRTKTRQIRVPGQPSHCPKN</sequence>
<dbReference type="GO" id="GO:0019695">
    <property type="term" value="P:choline metabolic process"/>
    <property type="evidence" value="ECO:0007669"/>
    <property type="project" value="TreeGrafter"/>
</dbReference>
<dbReference type="EC" id="3.1.1.-" evidence="5"/>
<dbReference type="Pfam" id="PF00135">
    <property type="entry name" value="COesterase"/>
    <property type="match status" value="1"/>
</dbReference>
<dbReference type="PANTHER" id="PTHR43918">
    <property type="entry name" value="ACETYLCHOLINESTERASE"/>
    <property type="match status" value="1"/>
</dbReference>